<comment type="caution">
    <text evidence="2">The sequence shown here is derived from an EMBL/GenBank/DDBJ whole genome shotgun (WGS) entry which is preliminary data.</text>
</comment>
<gene>
    <name evidence="2" type="ORF">AA0228_1987</name>
</gene>
<feature type="transmembrane region" description="Helical" evidence="1">
    <location>
        <begin position="66"/>
        <end position="86"/>
    </location>
</feature>
<organism evidence="2 3">
    <name type="scientific">Gluconobacter frateurii NRIC 0228</name>
    <dbReference type="NCBI Taxonomy" id="1307946"/>
    <lineage>
        <taxon>Bacteria</taxon>
        <taxon>Pseudomonadati</taxon>
        <taxon>Pseudomonadota</taxon>
        <taxon>Alphaproteobacteria</taxon>
        <taxon>Acetobacterales</taxon>
        <taxon>Acetobacteraceae</taxon>
        <taxon>Gluconobacter</taxon>
    </lineage>
</organism>
<protein>
    <submittedName>
        <fullName evidence="2">Uncharacterized protein</fullName>
    </submittedName>
</protein>
<dbReference type="RefSeq" id="WP_099182893.1">
    <property type="nucleotide sequence ID" value="NZ_BAQW01000009.1"/>
</dbReference>
<keyword evidence="1" id="KW-0812">Transmembrane</keyword>
<evidence type="ECO:0000256" key="1">
    <source>
        <dbReference type="SAM" id="Phobius"/>
    </source>
</evidence>
<reference evidence="2" key="1">
    <citation type="submission" date="2013-04" db="EMBL/GenBank/DDBJ databases">
        <title>The genome sequencing project of 58 acetic acid bacteria.</title>
        <authorList>
            <person name="Okamoto-Kainuma A."/>
            <person name="Ishikawa M."/>
            <person name="Umino S."/>
            <person name="Koizumi Y."/>
            <person name="Shiwa Y."/>
            <person name="Yoshikawa H."/>
            <person name="Matsutani M."/>
            <person name="Matsushita K."/>
        </authorList>
    </citation>
    <scope>NUCLEOTIDE SEQUENCE</scope>
    <source>
        <strain evidence="2">NRIC 0228</strain>
    </source>
</reference>
<dbReference type="Proteomes" id="UP001061070">
    <property type="component" value="Unassembled WGS sequence"/>
</dbReference>
<feature type="transmembrane region" description="Helical" evidence="1">
    <location>
        <begin position="42"/>
        <end position="60"/>
    </location>
</feature>
<accession>A0ABQ0QCS2</accession>
<sequence length="104" mass="11177">MQSIFDTLVGFILTLLGLIVAAVTFVELLVRTALGSIGIHGPIQTILLVLLFVALVGLSLRVFGRLLAVLLTAAFLVYLLHALLGIPHTIPMQSIPQQDKTVSF</sequence>
<name>A0ABQ0QCS2_9PROT</name>
<proteinExistence type="predicted"/>
<evidence type="ECO:0000313" key="3">
    <source>
        <dbReference type="Proteomes" id="UP001061070"/>
    </source>
</evidence>
<evidence type="ECO:0000313" key="2">
    <source>
        <dbReference type="EMBL" id="GBR13354.1"/>
    </source>
</evidence>
<keyword evidence="3" id="KW-1185">Reference proteome</keyword>
<keyword evidence="1" id="KW-1133">Transmembrane helix</keyword>
<dbReference type="EMBL" id="BAQW01000009">
    <property type="protein sequence ID" value="GBR13354.1"/>
    <property type="molecule type" value="Genomic_DNA"/>
</dbReference>
<feature type="transmembrane region" description="Helical" evidence="1">
    <location>
        <begin position="12"/>
        <end position="30"/>
    </location>
</feature>
<keyword evidence="1" id="KW-0472">Membrane</keyword>